<dbReference type="RefSeq" id="WP_089317353.1">
    <property type="nucleotide sequence ID" value="NZ_FZOQ01000001.1"/>
</dbReference>
<reference evidence="2" key="1">
    <citation type="submission" date="2017-06" db="EMBL/GenBank/DDBJ databases">
        <authorList>
            <person name="Varghese N."/>
            <person name="Submissions S."/>
        </authorList>
    </citation>
    <scope>NUCLEOTIDE SEQUENCE [LARGE SCALE GENOMIC DNA]</scope>
    <source>
        <strain evidence="2">NKM1</strain>
    </source>
</reference>
<organism evidence="1 2">
    <name type="scientific">Pontibacter ummariensis</name>
    <dbReference type="NCBI Taxonomy" id="1610492"/>
    <lineage>
        <taxon>Bacteria</taxon>
        <taxon>Pseudomonadati</taxon>
        <taxon>Bacteroidota</taxon>
        <taxon>Cytophagia</taxon>
        <taxon>Cytophagales</taxon>
        <taxon>Hymenobacteraceae</taxon>
        <taxon>Pontibacter</taxon>
    </lineage>
</organism>
<dbReference type="AlphaFoldDB" id="A0A239BBW7"/>
<accession>A0A239BBW7</accession>
<evidence type="ECO:0000313" key="2">
    <source>
        <dbReference type="Proteomes" id="UP000198432"/>
    </source>
</evidence>
<name>A0A239BBW7_9BACT</name>
<proteinExistence type="predicted"/>
<sequence>MVLFRYLFTCLLSLILLRVLAQEPSQPVRLELPFDPEENDVEVLALPDSSLLVYHKTSNLWDTQATFYFTKYNHVLKEVWADSASLPPDSEYLRYFTEKPFTYLVFGKDDLQEYNVVRINLETGQTEFKEFEIETVDALYEFQVLQGNYFLITRSKDDGKLLLMHLNPTTGKVKLLPGIYGDKSYFSDLLADPAHDRIDAVLTESNGRVSRLQVKSFDRNGELLNNYFILQKDDKSLLNAEITRGDSLDKLLVGTYGTRDLRYNRGFFTAPLASRVVDAEFYNVLQLQNFLKYMKPRREARIRRREADRLKAGKEPRYHYRLLLHDLISTPNGYVLAAEAYYPQYRSGAATHRLLGRMGTIRNPEEGYKRTHAVALGFDKNGILLWDNTFPLKDVMSYELVHTLEVGRTRDGRVIMAYPDEDKIIYRIMDEEKFDDEETELEIQPYKESGKIVSTEYPGIIKWYDGTFVAFGFNRVRFSNLDTRNIFYLNKIHF</sequence>
<dbReference type="OrthoDB" id="1059469at2"/>
<protein>
    <submittedName>
        <fullName evidence="1">Uncharacterized protein</fullName>
    </submittedName>
</protein>
<dbReference type="Proteomes" id="UP000198432">
    <property type="component" value="Unassembled WGS sequence"/>
</dbReference>
<evidence type="ECO:0000313" key="1">
    <source>
        <dbReference type="EMBL" id="SNS05051.1"/>
    </source>
</evidence>
<dbReference type="EMBL" id="FZOQ01000001">
    <property type="protein sequence ID" value="SNS05051.1"/>
    <property type="molecule type" value="Genomic_DNA"/>
</dbReference>
<keyword evidence="2" id="KW-1185">Reference proteome</keyword>
<gene>
    <name evidence="1" type="ORF">SAMN06296052_101278</name>
</gene>